<dbReference type="RefSeq" id="WP_092688316.1">
    <property type="nucleotide sequence ID" value="NZ_FNPK01000004.1"/>
</dbReference>
<keyword evidence="1" id="KW-1133">Transmembrane helix</keyword>
<dbReference type="STRING" id="595670.SAMN05421643_104148"/>
<dbReference type="NCBIfam" id="TIGR04212">
    <property type="entry name" value="GlyGly_RbtA"/>
    <property type="match status" value="1"/>
</dbReference>
<dbReference type="EMBL" id="FNPK01000004">
    <property type="protein sequence ID" value="SDY15713.1"/>
    <property type="molecule type" value="Genomic_DNA"/>
</dbReference>
<keyword evidence="1" id="KW-0812">Transmembrane</keyword>
<gene>
    <name evidence="2" type="ORF">SAMN05421643_104148</name>
</gene>
<proteinExistence type="predicted"/>
<organism evidence="2 3">
    <name type="scientific">Acinetobacter kyonggiensis</name>
    <dbReference type="NCBI Taxonomy" id="595670"/>
    <lineage>
        <taxon>Bacteria</taxon>
        <taxon>Pseudomonadati</taxon>
        <taxon>Pseudomonadota</taxon>
        <taxon>Gammaproteobacteria</taxon>
        <taxon>Moraxellales</taxon>
        <taxon>Moraxellaceae</taxon>
        <taxon>Acinetobacter</taxon>
    </lineage>
</organism>
<sequence length="612" mass="67247">MLKRSIGIGMLCVAGHAYSGEIKVTTIEDVSKDDTECSLREAIEYVNKDFVDSGYQGCVGRIKDTDSSILLESKLTYKLNTHIKISAQLNLRTLYNDTTGFDKPAAGINNAMIKMLGKDNIFVIDDTKKELISIKMTEVTLQGCNQSVCADQGGLIYNNEFLTLEYVKLSGGSARQGGAIYNFAVPVGQDAKERSFVNIKYSLFEKNTAAEGAILYSQVPQFRISNSVFRENETTVVRGANIYSAASLDDAAIAVFPLMTHKIVNSTFYKNKGFIINVRDGIGLNNLTVVGNSAGIQFNAPLKKAYLANSIVLGNPYPMTEDNNCYFKADDKSFLQNNLVVNSCTSGDGNFPNNIWQGTELIAGNDLEGKCKTLTEDPNALLCPYVQSDTAFLGYFRPRILMSYKTLFESLIINKGKLQLDSTAKIVACETSDQRDNIRDDDQHTCDRGAIEIIVPNTSLVGQDLILGDVAKINIADKLGDSDLIPKEECEALKDKLDEKAFGESWQAGCMQVIQVKTPSKGKLTIDEAGNLVYTPQGSWAGADIFKIRLVTSTTRFHKTNPYLEINVQIVQQPKNDMESSKVSTSGGSFGFFSLFTILGLVGLRRYKNKQG</sequence>
<dbReference type="InterPro" id="IPR020008">
    <property type="entry name" value="GlyGly_CTERM"/>
</dbReference>
<accession>A0A1H3HJI0</accession>
<dbReference type="InterPro" id="IPR026457">
    <property type="entry name" value="CSLREA_Nterm"/>
</dbReference>
<reference evidence="3" key="1">
    <citation type="submission" date="2016-10" db="EMBL/GenBank/DDBJ databases">
        <authorList>
            <person name="Varghese N."/>
            <person name="Submissions S."/>
        </authorList>
    </citation>
    <scope>NUCLEOTIDE SEQUENCE [LARGE SCALE GENOMIC DNA]</scope>
    <source>
        <strain evidence="3">ANC 5109</strain>
    </source>
</reference>
<dbReference type="InterPro" id="IPR011050">
    <property type="entry name" value="Pectin_lyase_fold/virulence"/>
</dbReference>
<protein>
    <submittedName>
        <fullName evidence="2">Acinetobacter rhombotarget A</fullName>
    </submittedName>
</protein>
<dbReference type="NCBIfam" id="TIGR03501">
    <property type="entry name" value="GlyGly_CTERM"/>
    <property type="match status" value="1"/>
</dbReference>
<name>A0A1H3HJI0_9GAMM</name>
<dbReference type="InterPro" id="IPR026454">
    <property type="entry name" value="Rhombotarget_A"/>
</dbReference>
<evidence type="ECO:0000313" key="2">
    <source>
        <dbReference type="EMBL" id="SDY15713.1"/>
    </source>
</evidence>
<dbReference type="NCBIfam" id="TIGR04214">
    <property type="entry name" value="CSLREA_Nterm"/>
    <property type="match status" value="1"/>
</dbReference>
<evidence type="ECO:0000313" key="3">
    <source>
        <dbReference type="Proteomes" id="UP000199035"/>
    </source>
</evidence>
<dbReference type="Proteomes" id="UP000199035">
    <property type="component" value="Unassembled WGS sequence"/>
</dbReference>
<evidence type="ECO:0000256" key="1">
    <source>
        <dbReference type="SAM" id="Phobius"/>
    </source>
</evidence>
<dbReference type="AlphaFoldDB" id="A0A1H3HJI0"/>
<keyword evidence="3" id="KW-1185">Reference proteome</keyword>
<dbReference type="SUPFAM" id="SSF51126">
    <property type="entry name" value="Pectin lyase-like"/>
    <property type="match status" value="1"/>
</dbReference>
<feature type="transmembrane region" description="Helical" evidence="1">
    <location>
        <begin position="583"/>
        <end position="604"/>
    </location>
</feature>
<keyword evidence="1" id="KW-0472">Membrane</keyword>